<comment type="function">
    <text evidence="2">Involved in regulation of actin and microtubule organization. Part of a WAVE complex that activates the Arp2/3 complex.</text>
</comment>
<comment type="caution">
    <text evidence="4">The sequence shown here is derived from an EMBL/GenBank/DDBJ whole genome shotgun (WGS) entry which is preliminary data.</text>
</comment>
<proteinExistence type="inferred from homology"/>
<comment type="similarity">
    <text evidence="1 2">Belongs to the SCAR/WAVE family.</text>
</comment>
<name>A0AAP0H8D4_9ASTR</name>
<dbReference type="GO" id="GO:2000601">
    <property type="term" value="P:positive regulation of Arp2/3 complex-mediated actin nucleation"/>
    <property type="evidence" value="ECO:0007669"/>
    <property type="project" value="TreeGrafter"/>
</dbReference>
<dbReference type="EMBL" id="JBCNJP010000007">
    <property type="protein sequence ID" value="KAK9075646.1"/>
    <property type="molecule type" value="Genomic_DNA"/>
</dbReference>
<dbReference type="GO" id="GO:0034237">
    <property type="term" value="F:protein kinase A regulatory subunit binding"/>
    <property type="evidence" value="ECO:0007669"/>
    <property type="project" value="TreeGrafter"/>
</dbReference>
<gene>
    <name evidence="4" type="ORF">SSX86_003972</name>
</gene>
<keyword evidence="2" id="KW-0963">Cytoplasm</keyword>
<dbReference type="Gene3D" id="6.10.280.150">
    <property type="match status" value="1"/>
</dbReference>
<keyword evidence="5" id="KW-1185">Reference proteome</keyword>
<protein>
    <recommendedName>
        <fullName evidence="2">Protein SCAR</fullName>
    </recommendedName>
    <alternativeName>
        <fullName evidence="2">Protein WAVE</fullName>
    </alternativeName>
</protein>
<dbReference type="GO" id="GO:0071933">
    <property type="term" value="F:Arp2/3 complex binding"/>
    <property type="evidence" value="ECO:0007669"/>
    <property type="project" value="TreeGrafter"/>
</dbReference>
<dbReference type="GO" id="GO:0003779">
    <property type="term" value="F:actin binding"/>
    <property type="evidence" value="ECO:0007669"/>
    <property type="project" value="UniProtKB-UniRule"/>
</dbReference>
<accession>A0AAP0H8D4</accession>
<keyword evidence="2" id="KW-0009">Actin-binding</keyword>
<sequence>MPLVRNEYGLGMPELYMQTNREDPKALLDGVAFAGLVGILRQLGDLVEFAAEIFHGLQEQVLITSSRSQKLVERAHNIKSALPPVEKAILGQRSHLHFAYTARSKWHTRLGTEQNHFIYSDLPCCIMDSYVDCHDPPHLHNLDKFDMGGPGSCFRRYSDPTYFKRSSAGPYAAHLQSIPREKKARRNKIKDLASLNFKEEVSPSQDLPTVHLPQKFGIVAEVDHLTSFDSRNESSYIGCIFHPSHSIQSEDNNAKELFSVSNMHDDSYLDSALLDENFNHSCLAEDRRSKSTYITWDEKLEIIDSTGRLIEPTEIPYTTEKMNTEVMGNGVVDHTDFDFHVEQPSSTPVIITGQHNDIKSETAVESESENDLDCLTKRELKRNSNVNNKDMDEMNQGSHPTSLSPKSTSRESHMEASGSYNVDNHGDFMKSDLLGSSQAAGISLVSLIAPEKLESEEVDRNVTNTEAAARFIEPNSQPLLTEPISSYEPPRPSWSASGGQTSVSDLVMFWTNGGLLGLEPSKPQDFALPAVAGPDPAQETKSSEIQHQGQLSTINDIKTEASGSGLIGAHDHDGNASSKMTPGTELVVPKDDSVNSSRMFEFRNRLLVKGFRKQVSLVGNERLASLVKSDVPANTSIQKGYQTVTGIAVREQRGSGNPYISSSSPPLEHMRISFQPTDRFESSKLKLAFPDGNSYDNNNNESNGLMFPSFQLVPEPAISLHEFALNSDDDDDTFCRSSSYASDDCHSNPSESNSEQWDSSDSPRFKDHELDDAFGRISSAESVSSSLVYGIGFQEGFPDHKNYGHQSSITEDGMQSSQHGLLFDIPNFNSVKGSQNQVTNDLKRPTQSPPPPPPIEWRGITPNPCVRMEKEDGLSETLTYALNVTPPQPTLSQPSKPAPTEQDNVVKTYSLMHKQPDWQNLHVQNESNCTISAKGGEEKDDFLQQIRTKSQNLRRISTAQPTTAAGPTDIKVTAILEKASAIRKAVGSDEGEDYWSHTYT</sequence>
<dbReference type="GO" id="GO:0005856">
    <property type="term" value="C:cytoskeleton"/>
    <property type="evidence" value="ECO:0007669"/>
    <property type="project" value="UniProtKB-SubCell"/>
</dbReference>
<dbReference type="PANTHER" id="PTHR12902">
    <property type="entry name" value="WASP-1"/>
    <property type="match status" value="1"/>
</dbReference>
<evidence type="ECO:0000313" key="5">
    <source>
        <dbReference type="Proteomes" id="UP001408789"/>
    </source>
</evidence>
<evidence type="ECO:0000256" key="3">
    <source>
        <dbReference type="SAM" id="MobiDB-lite"/>
    </source>
</evidence>
<feature type="compositionally biased region" description="Polar residues" evidence="3">
    <location>
        <begin position="395"/>
        <end position="407"/>
    </location>
</feature>
<comment type="subcellular location">
    <subcellularLocation>
        <location evidence="2">Cytoplasm</location>
        <location evidence="2">Cytoskeleton</location>
    </subcellularLocation>
</comment>
<dbReference type="Gene3D" id="1.20.5.340">
    <property type="match status" value="1"/>
</dbReference>
<dbReference type="InterPro" id="IPR028288">
    <property type="entry name" value="SCAR/WAVE_fam"/>
</dbReference>
<keyword evidence="2" id="KW-0206">Cytoskeleton</keyword>
<evidence type="ECO:0000256" key="2">
    <source>
        <dbReference type="RuleBase" id="RU367034"/>
    </source>
</evidence>
<dbReference type="AlphaFoldDB" id="A0AAP0H8D4"/>
<feature type="region of interest" description="Disordered" evidence="3">
    <location>
        <begin position="832"/>
        <end position="860"/>
    </location>
</feature>
<dbReference type="GO" id="GO:0030036">
    <property type="term" value="P:actin cytoskeleton organization"/>
    <property type="evidence" value="ECO:0007669"/>
    <property type="project" value="UniProtKB-UniRule"/>
</dbReference>
<dbReference type="Proteomes" id="UP001408789">
    <property type="component" value="Unassembled WGS sequence"/>
</dbReference>
<feature type="region of interest" description="Disordered" evidence="3">
    <location>
        <begin position="739"/>
        <end position="768"/>
    </location>
</feature>
<organism evidence="4 5">
    <name type="scientific">Deinandra increscens subsp. villosa</name>
    <dbReference type="NCBI Taxonomy" id="3103831"/>
    <lineage>
        <taxon>Eukaryota</taxon>
        <taxon>Viridiplantae</taxon>
        <taxon>Streptophyta</taxon>
        <taxon>Embryophyta</taxon>
        <taxon>Tracheophyta</taxon>
        <taxon>Spermatophyta</taxon>
        <taxon>Magnoliopsida</taxon>
        <taxon>eudicotyledons</taxon>
        <taxon>Gunneridae</taxon>
        <taxon>Pentapetalae</taxon>
        <taxon>asterids</taxon>
        <taxon>campanulids</taxon>
        <taxon>Asterales</taxon>
        <taxon>Asteraceae</taxon>
        <taxon>Asteroideae</taxon>
        <taxon>Heliantheae alliance</taxon>
        <taxon>Madieae</taxon>
        <taxon>Madiinae</taxon>
        <taxon>Deinandra</taxon>
    </lineage>
</organism>
<evidence type="ECO:0000256" key="1">
    <source>
        <dbReference type="ARBA" id="ARBA00006993"/>
    </source>
</evidence>
<feature type="region of interest" description="Disordered" evidence="3">
    <location>
        <begin position="347"/>
        <end position="418"/>
    </location>
</feature>
<evidence type="ECO:0000313" key="4">
    <source>
        <dbReference type="EMBL" id="KAK9075646.1"/>
    </source>
</evidence>
<feature type="compositionally biased region" description="Polar residues" evidence="3">
    <location>
        <begin position="739"/>
        <end position="760"/>
    </location>
</feature>
<dbReference type="PANTHER" id="PTHR12902:SF33">
    <property type="entry name" value="PROTEIN SCAR3"/>
    <property type="match status" value="1"/>
</dbReference>
<reference evidence="4 5" key="1">
    <citation type="submission" date="2024-04" db="EMBL/GenBank/DDBJ databases">
        <title>The reference genome of an endangered Asteraceae, Deinandra increscens subsp. villosa, native to the Central Coast of California.</title>
        <authorList>
            <person name="Guilliams M."/>
            <person name="Hasenstab-Lehman K."/>
            <person name="Meyer R."/>
            <person name="Mcevoy S."/>
        </authorList>
    </citation>
    <scope>NUCLEOTIDE SEQUENCE [LARGE SCALE GENOMIC DNA]</scope>
    <source>
        <tissue evidence="4">Leaf</tissue>
    </source>
</reference>